<protein>
    <submittedName>
        <fullName evidence="1">Uncharacterized protein</fullName>
    </submittedName>
</protein>
<dbReference type="Proteomes" id="UP001157502">
    <property type="component" value="Chromosome 4"/>
</dbReference>
<comment type="caution">
    <text evidence="1">The sequence shown here is derived from an EMBL/GenBank/DDBJ whole genome shotgun (WGS) entry which is preliminary data.</text>
</comment>
<proteinExistence type="predicted"/>
<keyword evidence="2" id="KW-1185">Reference proteome</keyword>
<accession>A0ACC2HAT1</accession>
<dbReference type="EMBL" id="CM055731">
    <property type="protein sequence ID" value="KAJ8012861.1"/>
    <property type="molecule type" value="Genomic_DNA"/>
</dbReference>
<organism evidence="1 2">
    <name type="scientific">Dallia pectoralis</name>
    <name type="common">Alaska blackfish</name>
    <dbReference type="NCBI Taxonomy" id="75939"/>
    <lineage>
        <taxon>Eukaryota</taxon>
        <taxon>Metazoa</taxon>
        <taxon>Chordata</taxon>
        <taxon>Craniata</taxon>
        <taxon>Vertebrata</taxon>
        <taxon>Euteleostomi</taxon>
        <taxon>Actinopterygii</taxon>
        <taxon>Neopterygii</taxon>
        <taxon>Teleostei</taxon>
        <taxon>Protacanthopterygii</taxon>
        <taxon>Esociformes</taxon>
        <taxon>Umbridae</taxon>
        <taxon>Dallia</taxon>
    </lineage>
</organism>
<reference evidence="1" key="1">
    <citation type="submission" date="2021-05" db="EMBL/GenBank/DDBJ databases">
        <authorList>
            <person name="Pan Q."/>
            <person name="Jouanno E."/>
            <person name="Zahm M."/>
            <person name="Klopp C."/>
            <person name="Cabau C."/>
            <person name="Louis A."/>
            <person name="Berthelot C."/>
            <person name="Parey E."/>
            <person name="Roest Crollius H."/>
            <person name="Montfort J."/>
            <person name="Robinson-Rechavi M."/>
            <person name="Bouchez O."/>
            <person name="Lampietro C."/>
            <person name="Lopez Roques C."/>
            <person name="Donnadieu C."/>
            <person name="Postlethwait J."/>
            <person name="Bobe J."/>
            <person name="Dillon D."/>
            <person name="Chandos A."/>
            <person name="von Hippel F."/>
            <person name="Guiguen Y."/>
        </authorList>
    </citation>
    <scope>NUCLEOTIDE SEQUENCE</scope>
    <source>
        <strain evidence="1">YG-Jan2019</strain>
    </source>
</reference>
<evidence type="ECO:0000313" key="1">
    <source>
        <dbReference type="EMBL" id="KAJ8012861.1"/>
    </source>
</evidence>
<sequence>MVMESGRGLSQTHQPPGIILPRPGLPPRLSGPKSDPTDPEFILASSIRGAFTMTTDGCILGSPSGSNKGPAMCLDPRHLDKGLNRMAPGESGTGGRVGLCLSPVPRNHYLIYSHLPSLQSLIDGRLLINSPPAQGLGASQRYAAGPHPARSLTDSLPVG</sequence>
<name>A0ACC2HAT1_DALPE</name>
<evidence type="ECO:0000313" key="2">
    <source>
        <dbReference type="Proteomes" id="UP001157502"/>
    </source>
</evidence>
<gene>
    <name evidence="1" type="ORF">DPEC_G00047280</name>
</gene>